<dbReference type="Proteomes" id="UP000315295">
    <property type="component" value="Unassembled WGS sequence"/>
</dbReference>
<feature type="compositionally biased region" description="Polar residues" evidence="1">
    <location>
        <begin position="97"/>
        <end position="107"/>
    </location>
</feature>
<sequence>MKFTKKFCGPSPTGRVFLQNFRTESAFSAMNSSMFFLFFVSLLLTQHYCAEVDNMTSLQPLAQQVLMQQPNRNTTALQPLSSAVLRKKPKGPEDGEPSNQANRNTTTLQPLFPAVLRKKPKGSAIRTPRTIAEAQRLFVKFLHPYPTTVLYYLRLGEFEVFKEEEEFGMPPVFVESQRWREISSSNKEVVYHPSILADEQVTVEE</sequence>
<dbReference type="EMBL" id="VIEB01000193">
    <property type="protein sequence ID" value="TQE01498.1"/>
    <property type="molecule type" value="Genomic_DNA"/>
</dbReference>
<dbReference type="AlphaFoldDB" id="A0A540MRV0"/>
<accession>A0A540MRV0</accession>
<reference evidence="2 3" key="1">
    <citation type="journal article" date="2019" name="G3 (Bethesda)">
        <title>Sequencing of a Wild Apple (Malus baccata) Genome Unravels the Differences Between Cultivated and Wild Apple Species Regarding Disease Resistance and Cold Tolerance.</title>
        <authorList>
            <person name="Chen X."/>
        </authorList>
    </citation>
    <scope>NUCLEOTIDE SEQUENCE [LARGE SCALE GENOMIC DNA]</scope>
    <source>
        <strain evidence="3">cv. Shandingzi</strain>
        <tissue evidence="2">Leaves</tissue>
    </source>
</reference>
<name>A0A540MRV0_MALBA</name>
<organism evidence="2 3">
    <name type="scientific">Malus baccata</name>
    <name type="common">Siberian crab apple</name>
    <name type="synonym">Pyrus baccata</name>
    <dbReference type="NCBI Taxonomy" id="106549"/>
    <lineage>
        <taxon>Eukaryota</taxon>
        <taxon>Viridiplantae</taxon>
        <taxon>Streptophyta</taxon>
        <taxon>Embryophyta</taxon>
        <taxon>Tracheophyta</taxon>
        <taxon>Spermatophyta</taxon>
        <taxon>Magnoliopsida</taxon>
        <taxon>eudicotyledons</taxon>
        <taxon>Gunneridae</taxon>
        <taxon>Pentapetalae</taxon>
        <taxon>rosids</taxon>
        <taxon>fabids</taxon>
        <taxon>Rosales</taxon>
        <taxon>Rosaceae</taxon>
        <taxon>Amygdaloideae</taxon>
        <taxon>Maleae</taxon>
        <taxon>Malus</taxon>
    </lineage>
</organism>
<evidence type="ECO:0000313" key="3">
    <source>
        <dbReference type="Proteomes" id="UP000315295"/>
    </source>
</evidence>
<gene>
    <name evidence="2" type="ORF">C1H46_012861</name>
</gene>
<proteinExistence type="predicted"/>
<feature type="region of interest" description="Disordered" evidence="1">
    <location>
        <begin position="77"/>
        <end position="107"/>
    </location>
</feature>
<comment type="caution">
    <text evidence="2">The sequence shown here is derived from an EMBL/GenBank/DDBJ whole genome shotgun (WGS) entry which is preliminary data.</text>
</comment>
<protein>
    <submittedName>
        <fullName evidence="2">Uncharacterized protein</fullName>
    </submittedName>
</protein>
<keyword evidence="3" id="KW-1185">Reference proteome</keyword>
<evidence type="ECO:0000313" key="2">
    <source>
        <dbReference type="EMBL" id="TQE01498.1"/>
    </source>
</evidence>
<evidence type="ECO:0000256" key="1">
    <source>
        <dbReference type="SAM" id="MobiDB-lite"/>
    </source>
</evidence>